<dbReference type="InterPro" id="IPR004358">
    <property type="entry name" value="Sig_transdc_His_kin-like_C"/>
</dbReference>
<proteinExistence type="predicted"/>
<keyword evidence="5" id="KW-0418">Kinase</keyword>
<feature type="region of interest" description="Disordered" evidence="6">
    <location>
        <begin position="257"/>
        <end position="325"/>
    </location>
</feature>
<dbReference type="SMART" id="SM00388">
    <property type="entry name" value="HisKA"/>
    <property type="match status" value="1"/>
</dbReference>
<evidence type="ECO:0000313" key="8">
    <source>
        <dbReference type="EMBL" id="KAJ4365128.1"/>
    </source>
</evidence>
<keyword evidence="3" id="KW-0597">Phosphoprotein</keyword>
<comment type="caution">
    <text evidence="8">The sequence shown here is derived from an EMBL/GenBank/DDBJ whole genome shotgun (WGS) entry which is preliminary data.</text>
</comment>
<dbReference type="Gene3D" id="3.30.565.10">
    <property type="entry name" value="Histidine kinase-like ATPase, C-terminal domain"/>
    <property type="match status" value="1"/>
</dbReference>
<dbReference type="AlphaFoldDB" id="A0A9W8Y2M7"/>
<dbReference type="SMART" id="SM00065">
    <property type="entry name" value="GAF"/>
    <property type="match status" value="1"/>
</dbReference>
<dbReference type="SUPFAM" id="SSF47384">
    <property type="entry name" value="Homodimeric domain of signal transducing histidine kinase"/>
    <property type="match status" value="1"/>
</dbReference>
<feature type="domain" description="Histidine kinase" evidence="7">
    <location>
        <begin position="574"/>
        <end position="843"/>
    </location>
</feature>
<keyword evidence="4" id="KW-0808">Transferase</keyword>
<evidence type="ECO:0000256" key="1">
    <source>
        <dbReference type="ARBA" id="ARBA00000085"/>
    </source>
</evidence>
<evidence type="ECO:0000256" key="3">
    <source>
        <dbReference type="ARBA" id="ARBA00022553"/>
    </source>
</evidence>
<dbReference type="Pfam" id="PF02518">
    <property type="entry name" value="HATPase_c"/>
    <property type="match status" value="1"/>
</dbReference>
<feature type="compositionally biased region" description="Gly residues" evidence="6">
    <location>
        <begin position="395"/>
        <end position="404"/>
    </location>
</feature>
<dbReference type="InterPro" id="IPR036890">
    <property type="entry name" value="HATPase_C_sf"/>
</dbReference>
<feature type="compositionally biased region" description="Low complexity" evidence="6">
    <location>
        <begin position="285"/>
        <end position="301"/>
    </location>
</feature>
<comment type="catalytic activity">
    <reaction evidence="1">
        <text>ATP + protein L-histidine = ADP + protein N-phospho-L-histidine.</text>
        <dbReference type="EC" id="2.7.13.3"/>
    </reaction>
</comment>
<dbReference type="GO" id="GO:0005886">
    <property type="term" value="C:plasma membrane"/>
    <property type="evidence" value="ECO:0007669"/>
    <property type="project" value="TreeGrafter"/>
</dbReference>
<organism evidence="8 9">
    <name type="scientific">Neocucurbitaria cava</name>
    <dbReference type="NCBI Taxonomy" id="798079"/>
    <lineage>
        <taxon>Eukaryota</taxon>
        <taxon>Fungi</taxon>
        <taxon>Dikarya</taxon>
        <taxon>Ascomycota</taxon>
        <taxon>Pezizomycotina</taxon>
        <taxon>Dothideomycetes</taxon>
        <taxon>Pleosporomycetidae</taxon>
        <taxon>Pleosporales</taxon>
        <taxon>Pleosporineae</taxon>
        <taxon>Cucurbitariaceae</taxon>
        <taxon>Neocucurbitaria</taxon>
    </lineage>
</organism>
<protein>
    <recommendedName>
        <fullName evidence="2">histidine kinase</fullName>
        <ecNumber evidence="2">2.7.13.3</ecNumber>
    </recommendedName>
</protein>
<evidence type="ECO:0000313" key="9">
    <source>
        <dbReference type="Proteomes" id="UP001140560"/>
    </source>
</evidence>
<dbReference type="Gene3D" id="1.10.287.130">
    <property type="match status" value="1"/>
</dbReference>
<evidence type="ECO:0000256" key="6">
    <source>
        <dbReference type="SAM" id="MobiDB-lite"/>
    </source>
</evidence>
<feature type="region of interest" description="Disordered" evidence="6">
    <location>
        <begin position="453"/>
        <end position="490"/>
    </location>
</feature>
<dbReference type="InterPro" id="IPR003018">
    <property type="entry name" value="GAF"/>
</dbReference>
<evidence type="ECO:0000256" key="5">
    <source>
        <dbReference type="ARBA" id="ARBA00022777"/>
    </source>
</evidence>
<dbReference type="FunFam" id="1.10.287.130:FF:000023">
    <property type="entry name" value="Sensor histidine kinase/response regulator, putative"/>
    <property type="match status" value="1"/>
</dbReference>
<feature type="region of interest" description="Disordered" evidence="6">
    <location>
        <begin position="362"/>
        <end position="411"/>
    </location>
</feature>
<dbReference type="Proteomes" id="UP001140560">
    <property type="component" value="Unassembled WGS sequence"/>
</dbReference>
<dbReference type="CDD" id="cd00082">
    <property type="entry name" value="HisKA"/>
    <property type="match status" value="1"/>
</dbReference>
<dbReference type="InterPro" id="IPR005467">
    <property type="entry name" value="His_kinase_dom"/>
</dbReference>
<dbReference type="PROSITE" id="PS50109">
    <property type="entry name" value="HIS_KIN"/>
    <property type="match status" value="1"/>
</dbReference>
<dbReference type="InterPro" id="IPR036097">
    <property type="entry name" value="HisK_dim/P_sf"/>
</dbReference>
<accession>A0A9W8Y2M7</accession>
<feature type="compositionally biased region" description="Basic and acidic residues" evidence="6">
    <location>
        <begin position="7"/>
        <end position="26"/>
    </location>
</feature>
<feature type="compositionally biased region" description="Low complexity" evidence="6">
    <location>
        <begin position="457"/>
        <end position="470"/>
    </location>
</feature>
<dbReference type="InterPro" id="IPR029016">
    <property type="entry name" value="GAF-like_dom_sf"/>
</dbReference>
<dbReference type="SMART" id="SM00387">
    <property type="entry name" value="HATPase_c"/>
    <property type="match status" value="1"/>
</dbReference>
<dbReference type="InterPro" id="IPR003661">
    <property type="entry name" value="HisK_dim/P_dom"/>
</dbReference>
<evidence type="ECO:0000256" key="2">
    <source>
        <dbReference type="ARBA" id="ARBA00012438"/>
    </source>
</evidence>
<reference evidence="8" key="1">
    <citation type="submission" date="2022-10" db="EMBL/GenBank/DDBJ databases">
        <title>Tapping the CABI collections for fungal endophytes: first genome assemblies for Collariella, Neodidymelliopsis, Ascochyta clinopodiicola, Didymella pomorum, Didymosphaeria variabile, Neocosmospora piperis and Neocucurbitaria cava.</title>
        <authorList>
            <person name="Hill R."/>
        </authorList>
    </citation>
    <scope>NUCLEOTIDE SEQUENCE</scope>
    <source>
        <strain evidence="8">IMI 356814</strain>
    </source>
</reference>
<dbReference type="GO" id="GO:0009927">
    <property type="term" value="F:histidine phosphotransfer kinase activity"/>
    <property type="evidence" value="ECO:0007669"/>
    <property type="project" value="TreeGrafter"/>
</dbReference>
<dbReference type="Gene3D" id="3.30.450.40">
    <property type="match status" value="1"/>
</dbReference>
<dbReference type="SUPFAM" id="SSF55781">
    <property type="entry name" value="GAF domain-like"/>
    <property type="match status" value="1"/>
</dbReference>
<dbReference type="OrthoDB" id="303614at2759"/>
<dbReference type="GO" id="GO:0000155">
    <property type="term" value="F:phosphorelay sensor kinase activity"/>
    <property type="evidence" value="ECO:0007669"/>
    <property type="project" value="InterPro"/>
</dbReference>
<dbReference type="InterPro" id="IPR003594">
    <property type="entry name" value="HATPase_dom"/>
</dbReference>
<dbReference type="EMBL" id="JAPEUY010000016">
    <property type="protein sequence ID" value="KAJ4365128.1"/>
    <property type="molecule type" value="Genomic_DNA"/>
</dbReference>
<dbReference type="PANTHER" id="PTHR43047:SF72">
    <property type="entry name" value="OSMOSENSING HISTIDINE PROTEIN KINASE SLN1"/>
    <property type="match status" value="1"/>
</dbReference>
<dbReference type="Pfam" id="PF00512">
    <property type="entry name" value="HisKA"/>
    <property type="match status" value="1"/>
</dbReference>
<dbReference type="EC" id="2.7.13.3" evidence="2"/>
<evidence type="ECO:0000256" key="4">
    <source>
        <dbReference type="ARBA" id="ARBA00022679"/>
    </source>
</evidence>
<name>A0A9W8Y2M7_9PLEO</name>
<keyword evidence="9" id="KW-1185">Reference proteome</keyword>
<gene>
    <name evidence="8" type="ORF">N0V83_008746</name>
</gene>
<dbReference type="SUPFAM" id="SSF55874">
    <property type="entry name" value="ATPase domain of HSP90 chaperone/DNA topoisomerase II/histidine kinase"/>
    <property type="match status" value="1"/>
</dbReference>
<dbReference type="Pfam" id="PF01590">
    <property type="entry name" value="GAF"/>
    <property type="match status" value="1"/>
</dbReference>
<sequence length="989" mass="108350">MSRSPQTRKEMREGLKQEREERRRERLDMKRERDVLLLYGAAFRDIPPLDQDAEKHEPRPSPDSTLTALCQLTAIRLGCQRAMISLLDDHRQYILAEATCDLSLRPETPGNAPIDLWLGNVSIPRSWGVCEKVLDLDAEEETPVLIINEVKQDDKSALQAYIHSPPDIYFIASAALVSPAGAIVGTLCIFDNKPRDGLSGSELRLLQDLAATVVDYLHTYTIRDQYRRGERFTRGLTSFAGGASVLLPFEESTRLDTPVPVGITSDDSSVTERDVPSAEDVTIDPSTASSRPPSTAPQQSRRSQKFKSTRDASARHKSIRTLQDNILPADSKSMFSRAANVLMASSDLDGVLILDASVAANGRRRARAPASHDSGTEPPSESYHSKSSSSDDGEGSPGSGGSAQGGTSSTFSSSKMCQVLGVATNAEYGSLLEPELARLLHEHPHGRIFTLTAGGLSMSSTEESTPSSATKSEEVPSKTPKPGKRKAGTRTLKSSKALQSMFPGARSVAFIPFWDFERSRWFAGCLCWSNSPYRLLSASVDLPYFKVFSHSIMRELSRLDAVALNQAKTTFVASISHELRSPLHGILGTLEFINDTSLDSFQTSMLNAMNACGKTLLDTVDHVLDYAKISETSRNVSSRRLKDANTVRISSKPLKSGRHKDVPFDLCVATEEVVEAVFSGSSYVPVRGAPIETASLLSAESPNPVEKRKTCYIVLDMTAKEELIYNFPVGSWRRIVMNIFGNALKYTSSGYIYVSLQASESNKAADSLTTITLNVIDTGPGMSATFLANRAFQPFSQEDSHASGTGLGLSIVKQIIETTGGKIEVRSDHSSGTRFTVKVALTKPDISDISASPQRGQFLSYLPRLEGRRICILHKKVGQTADTSDISRIDEGLIRFTNSLATTLEKHLKMQVFQTSNWEGNDTDIVICPELSFEYLSSIRRRRVNNERAPVTILVAMDGLEAAVLRSDARVLNRESVVEIMTQPYAQLS</sequence>
<dbReference type="PRINTS" id="PR00344">
    <property type="entry name" value="BCTRLSENSOR"/>
</dbReference>
<feature type="compositionally biased region" description="Low complexity" evidence="6">
    <location>
        <begin position="380"/>
        <end position="390"/>
    </location>
</feature>
<evidence type="ECO:0000259" key="7">
    <source>
        <dbReference type="PROSITE" id="PS50109"/>
    </source>
</evidence>
<dbReference type="PANTHER" id="PTHR43047">
    <property type="entry name" value="TWO-COMPONENT HISTIDINE PROTEIN KINASE"/>
    <property type="match status" value="1"/>
</dbReference>
<feature type="region of interest" description="Disordered" evidence="6">
    <location>
        <begin position="1"/>
        <end position="26"/>
    </location>
</feature>